<comment type="subcellular location">
    <subcellularLocation>
        <location evidence="1">Membrane</location>
        <topology evidence="1">Single-pass membrane protein</topology>
    </subcellularLocation>
</comment>
<dbReference type="EMBL" id="JAGKQM010001994">
    <property type="protein sequence ID" value="KAH0850660.1"/>
    <property type="molecule type" value="Genomic_DNA"/>
</dbReference>
<keyword evidence="3 6" id="KW-0732">Signal</keyword>
<keyword evidence="5" id="KW-0472">Membrane</keyword>
<sequence length="144" mass="16284">MATSLIVSSLVLLGVVAFFMRKRKTSNAQRRKNLKALTPLKHYRYREVKRFTNSFACVVGKGGFATNRIYGDDLTKEEEEITKKMVLVALLIHQIDPSMNRVVEMMEGSLDALDVPPRPIFQIPIAPLRESSTLLGDISVYIEE</sequence>
<gene>
    <name evidence="7" type="ORF">HID58_095348</name>
</gene>
<protein>
    <submittedName>
        <fullName evidence="7">Uncharacterized protein</fullName>
    </submittedName>
</protein>
<evidence type="ECO:0000256" key="3">
    <source>
        <dbReference type="ARBA" id="ARBA00022729"/>
    </source>
</evidence>
<accession>A0ABQ7X3Z4</accession>
<keyword evidence="2" id="KW-0812">Transmembrane</keyword>
<evidence type="ECO:0000256" key="2">
    <source>
        <dbReference type="ARBA" id="ARBA00022692"/>
    </source>
</evidence>
<evidence type="ECO:0000313" key="8">
    <source>
        <dbReference type="Proteomes" id="UP000824890"/>
    </source>
</evidence>
<dbReference type="PANTHER" id="PTHR47974:SF24">
    <property type="entry name" value="RECEPTOR-LIKE SERINE_THREONINE-PROTEIN KINASE"/>
    <property type="match status" value="1"/>
</dbReference>
<dbReference type="Proteomes" id="UP000824890">
    <property type="component" value="Unassembled WGS sequence"/>
</dbReference>
<comment type="caution">
    <text evidence="7">The sequence shown here is derived from an EMBL/GenBank/DDBJ whole genome shotgun (WGS) entry which is preliminary data.</text>
</comment>
<feature type="chain" id="PRO_5045831026" evidence="6">
    <location>
        <begin position="18"/>
        <end position="144"/>
    </location>
</feature>
<reference evidence="7 8" key="1">
    <citation type="submission" date="2021-05" db="EMBL/GenBank/DDBJ databases">
        <title>Genome Assembly of Synthetic Allotetraploid Brassica napus Reveals Homoeologous Exchanges between Subgenomes.</title>
        <authorList>
            <person name="Davis J.T."/>
        </authorList>
    </citation>
    <scope>NUCLEOTIDE SEQUENCE [LARGE SCALE GENOMIC DNA]</scope>
    <source>
        <strain evidence="8">cv. Da-Ae</strain>
        <tissue evidence="7">Seedling</tissue>
    </source>
</reference>
<name>A0ABQ7X3Z4_BRANA</name>
<evidence type="ECO:0000313" key="7">
    <source>
        <dbReference type="EMBL" id="KAH0850660.1"/>
    </source>
</evidence>
<keyword evidence="8" id="KW-1185">Reference proteome</keyword>
<evidence type="ECO:0000256" key="6">
    <source>
        <dbReference type="SAM" id="SignalP"/>
    </source>
</evidence>
<evidence type="ECO:0000256" key="4">
    <source>
        <dbReference type="ARBA" id="ARBA00022989"/>
    </source>
</evidence>
<dbReference type="PANTHER" id="PTHR47974">
    <property type="entry name" value="OS07G0415500 PROTEIN"/>
    <property type="match status" value="1"/>
</dbReference>
<proteinExistence type="predicted"/>
<evidence type="ECO:0000256" key="1">
    <source>
        <dbReference type="ARBA" id="ARBA00004167"/>
    </source>
</evidence>
<feature type="signal peptide" evidence="6">
    <location>
        <begin position="1"/>
        <end position="17"/>
    </location>
</feature>
<keyword evidence="4" id="KW-1133">Transmembrane helix</keyword>
<organism evidence="7 8">
    <name type="scientific">Brassica napus</name>
    <name type="common">Rape</name>
    <dbReference type="NCBI Taxonomy" id="3708"/>
    <lineage>
        <taxon>Eukaryota</taxon>
        <taxon>Viridiplantae</taxon>
        <taxon>Streptophyta</taxon>
        <taxon>Embryophyta</taxon>
        <taxon>Tracheophyta</taxon>
        <taxon>Spermatophyta</taxon>
        <taxon>Magnoliopsida</taxon>
        <taxon>eudicotyledons</taxon>
        <taxon>Gunneridae</taxon>
        <taxon>Pentapetalae</taxon>
        <taxon>rosids</taxon>
        <taxon>malvids</taxon>
        <taxon>Brassicales</taxon>
        <taxon>Brassicaceae</taxon>
        <taxon>Brassiceae</taxon>
        <taxon>Brassica</taxon>
    </lineage>
</organism>
<evidence type="ECO:0000256" key="5">
    <source>
        <dbReference type="ARBA" id="ARBA00023136"/>
    </source>
</evidence>